<protein>
    <submittedName>
        <fullName evidence="1">FeoB-associated Cys-rich membrane protein</fullName>
    </submittedName>
</protein>
<accession>A0A544QWG0</accession>
<sequence>MSIIILVIIGTAILYIIKARKSGVKCIGCPASKSCASNKRHMNNEIDLNKYNCNCGCNYDKK</sequence>
<gene>
    <name evidence="1" type="ORF">EXD82_04080</name>
</gene>
<comment type="caution">
    <text evidence="1">The sequence shown here is derived from an EMBL/GenBank/DDBJ whole genome shotgun (WGS) entry which is preliminary data.</text>
</comment>
<evidence type="ECO:0000313" key="2">
    <source>
        <dbReference type="Proteomes" id="UP000317863"/>
    </source>
</evidence>
<name>A0A544QWG0_9FIRM</name>
<dbReference type="AlphaFoldDB" id="A0A544QWG0"/>
<organism evidence="1 2">
    <name type="scientific">Peptacetobacter hominis</name>
    <dbReference type="NCBI Taxonomy" id="2743610"/>
    <lineage>
        <taxon>Bacteria</taxon>
        <taxon>Bacillati</taxon>
        <taxon>Bacillota</taxon>
        <taxon>Clostridia</taxon>
        <taxon>Peptostreptococcales</taxon>
        <taxon>Peptostreptococcaceae</taxon>
        <taxon>Peptacetobacter</taxon>
    </lineage>
</organism>
<reference evidence="1 2" key="1">
    <citation type="submission" date="2019-02" db="EMBL/GenBank/DDBJ databases">
        <title>Peptostreptococcaceae bacterium ZHW00191 nov., a new bacterium isolated from the human gut.</title>
        <authorList>
            <person name="Zhou H.-W."/>
            <person name="Chen X.-J."/>
        </authorList>
    </citation>
    <scope>NUCLEOTIDE SEQUENCE [LARGE SCALE GENOMIC DNA]</scope>
    <source>
        <strain evidence="1 2">ZHW00191</strain>
    </source>
</reference>
<keyword evidence="2" id="KW-1185">Reference proteome</keyword>
<dbReference type="Proteomes" id="UP000317863">
    <property type="component" value="Unassembled WGS sequence"/>
</dbReference>
<proteinExistence type="predicted"/>
<dbReference type="EMBL" id="SGJB01000005">
    <property type="protein sequence ID" value="TQQ85031.1"/>
    <property type="molecule type" value="Genomic_DNA"/>
</dbReference>
<evidence type="ECO:0000313" key="1">
    <source>
        <dbReference type="EMBL" id="TQQ85031.1"/>
    </source>
</evidence>